<feature type="region of interest" description="Disordered" evidence="1">
    <location>
        <begin position="1080"/>
        <end position="1103"/>
    </location>
</feature>
<feature type="compositionally biased region" description="Polar residues" evidence="1">
    <location>
        <begin position="541"/>
        <end position="554"/>
    </location>
</feature>
<gene>
    <name evidence="2" type="ORF">ISN45_Aa06g011110</name>
</gene>
<feature type="region of interest" description="Disordered" evidence="1">
    <location>
        <begin position="279"/>
        <end position="302"/>
    </location>
</feature>
<dbReference type="EMBL" id="JAEFBK010000011">
    <property type="protein sequence ID" value="KAG7550318.1"/>
    <property type="molecule type" value="Genomic_DNA"/>
</dbReference>
<feature type="region of interest" description="Disordered" evidence="1">
    <location>
        <begin position="635"/>
        <end position="656"/>
    </location>
</feature>
<dbReference type="PANTHER" id="PTHR35504">
    <property type="entry name" value="PROTEIN EMBRYONIC FLOWER 1"/>
    <property type="match status" value="1"/>
</dbReference>
<feature type="region of interest" description="Disordered" evidence="1">
    <location>
        <begin position="541"/>
        <end position="615"/>
    </location>
</feature>
<dbReference type="GO" id="GO:0045892">
    <property type="term" value="P:negative regulation of DNA-templated transcription"/>
    <property type="evidence" value="ECO:0007669"/>
    <property type="project" value="InterPro"/>
</dbReference>
<protein>
    <recommendedName>
        <fullName evidence="4">Protein EMBRYONIC FLOWER 1-like</fullName>
    </recommendedName>
</protein>
<feature type="region of interest" description="Disordered" evidence="1">
    <location>
        <begin position="321"/>
        <end position="354"/>
    </location>
</feature>
<dbReference type="Proteomes" id="UP000694240">
    <property type="component" value="Chromosome 11"/>
</dbReference>
<reference evidence="2 3" key="1">
    <citation type="submission" date="2020-12" db="EMBL/GenBank/DDBJ databases">
        <title>Concerted genomic and epigenomic changes stabilize Arabidopsis allopolyploids.</title>
        <authorList>
            <person name="Chen Z."/>
        </authorList>
    </citation>
    <scope>NUCLEOTIDE SEQUENCE [LARGE SCALE GENOMIC DNA]</scope>
    <source>
        <strain evidence="2">Allo738</strain>
        <tissue evidence="2">Leaf</tissue>
    </source>
</reference>
<organism evidence="2 3">
    <name type="scientific">Arabidopsis thaliana x Arabidopsis arenosa</name>
    <dbReference type="NCBI Taxonomy" id="1240361"/>
    <lineage>
        <taxon>Eukaryota</taxon>
        <taxon>Viridiplantae</taxon>
        <taxon>Streptophyta</taxon>
        <taxon>Embryophyta</taxon>
        <taxon>Tracheophyta</taxon>
        <taxon>Spermatophyta</taxon>
        <taxon>Magnoliopsida</taxon>
        <taxon>eudicotyledons</taxon>
        <taxon>Gunneridae</taxon>
        <taxon>Pentapetalae</taxon>
        <taxon>rosids</taxon>
        <taxon>malvids</taxon>
        <taxon>Brassicales</taxon>
        <taxon>Brassicaceae</taxon>
        <taxon>Camelineae</taxon>
        <taxon>Arabidopsis</taxon>
    </lineage>
</organism>
<name>A0A8T1YW10_9BRAS</name>
<evidence type="ECO:0008006" key="4">
    <source>
        <dbReference type="Google" id="ProtNLM"/>
    </source>
</evidence>
<accession>A0A8T1YW10</accession>
<feature type="region of interest" description="Disordered" evidence="1">
    <location>
        <begin position="164"/>
        <end position="207"/>
    </location>
</feature>
<evidence type="ECO:0000313" key="2">
    <source>
        <dbReference type="EMBL" id="KAG7550318.1"/>
    </source>
</evidence>
<evidence type="ECO:0000313" key="3">
    <source>
        <dbReference type="Proteomes" id="UP000694240"/>
    </source>
</evidence>
<dbReference type="InterPro" id="IPR034583">
    <property type="entry name" value="EMF1"/>
</dbReference>
<feature type="compositionally biased region" description="Basic and acidic residues" evidence="1">
    <location>
        <begin position="287"/>
        <end position="300"/>
    </location>
</feature>
<comment type="caution">
    <text evidence="2">The sequence shown here is derived from an EMBL/GenBank/DDBJ whole genome shotgun (WGS) entry which is preliminary data.</text>
</comment>
<dbReference type="PANTHER" id="PTHR35504:SF1">
    <property type="entry name" value="PROTEIN EMBRYONIC FLOWER 1"/>
    <property type="match status" value="1"/>
</dbReference>
<keyword evidence="3" id="KW-1185">Reference proteome</keyword>
<proteinExistence type="predicted"/>
<evidence type="ECO:0000256" key="1">
    <source>
        <dbReference type="SAM" id="MobiDB-lite"/>
    </source>
</evidence>
<dbReference type="AlphaFoldDB" id="A0A8T1YW10"/>
<dbReference type="GO" id="GO:0009910">
    <property type="term" value="P:negative regulation of flower development"/>
    <property type="evidence" value="ECO:0007669"/>
    <property type="project" value="InterPro"/>
</dbReference>
<dbReference type="GO" id="GO:0048367">
    <property type="term" value="P:shoot system development"/>
    <property type="evidence" value="ECO:0007669"/>
    <property type="project" value="InterPro"/>
</dbReference>
<sequence>MGSSIKINSISIDLAGAANEIDMVKCDHFSIRGFVAETRERDLRKCWPFAEESVSLVDQQSYSLPSLSVPKFRWWHCMSCIKDIDAHGTKDCGLHSNSRTIGNSSVIPSKSKLNSLTIIDHEKEEKIDIAGNAVEENVGVNCERSQKDDQTAAATTFLKKVRARPMDASTVRSKSRKLVSPEQVGNKRSKEKVNKSSMDISSWKDQKQNVDQAVTTFGSSEIAGVVEDTPPKATKNHKGIRGLLECDNGSSESINLAMSGLQRRKSRKVRLLSELLGNTKTSGGSSIRKEESALKKESVRGRKRKLLPENNYVSRILSTMGATSENASKSCDSDQGNSESTDSGFDRTPFKGKQRNRRFQVVDEFVPSLPCETSQEGIKEHDADPSKRSTPVHSLFTGKDLVPCPPSTQRTERKPSLAKKKTKKLVIDNGKSTVISFSTGIDGNQVKSQTGPSLNTVSQTRDLLNEKMEGSLFDNRLASDGYFRKYITQPNDKPITSLHLQDNDYVRSRDAEPNCLRDFSSSSKSSSGGWLRTGVDIVDFRNNNHNTNRSSFSNLKLRYPPSSTEVADVSRVLQKDASGADRKGKTVMGQEYHGAPRSQSHDRKETTTEEQNNDDIPMEIVELMAKNQYERCLPDKEEDVSNKQPSQETAHKSKNALLIDLNETYDNGISLEDNNTSRPPKPCGSNARREEYFPMGKQQNSHDFFPISQPYVPSPFGIFPPTQENRASSIRFSGHNCQWLGNLPTVANQNPSPSSFRVLRACDTCQSVPNQYREASHPIWPSSMIPPQSHHKPVSFNMDQSTNPGTLSQASNNENTWNLNFVAANGKQKCGPNSEFSFGCKHAAGVSSSSSRPIDNFSSESSIPALHLLSLMDPRLRSTTPADQHGNTKFTKRHFPPVNQSKEFIELQTGDSSKSAYSTKQIPFDLYSKRFAQETSRKSFPIIPPLGSSSFSFQNAQASWSPHQEKKTKRKDTYAPVYNTHEKSVFASSNDQAKFQLLGASNSMMLPLKFHMTDKEKKQKRKAESCNNNASAWPVKNSSGSIVCSVNRNPADFTIPEPGNVYMLTGEHLKARKRTTFKKKPSLCKQDAMKQTKKPVCPATENA</sequence>
<feature type="compositionally biased region" description="Polar residues" evidence="1">
    <location>
        <begin position="321"/>
        <end position="343"/>
    </location>
</feature>
<feature type="region of interest" description="Disordered" evidence="1">
    <location>
        <begin position="373"/>
        <end position="418"/>
    </location>
</feature>
<feature type="compositionally biased region" description="Basic and acidic residues" evidence="1">
    <location>
        <begin position="377"/>
        <end position="387"/>
    </location>
</feature>